<protein>
    <submittedName>
        <fullName evidence="2">Uncharacterized protein</fullName>
    </submittedName>
</protein>
<evidence type="ECO:0000313" key="3">
    <source>
        <dbReference type="Proteomes" id="UP000256310"/>
    </source>
</evidence>
<gene>
    <name evidence="2" type="ORF">DFR46_2928</name>
</gene>
<dbReference type="AlphaFoldDB" id="A0A3D9F845"/>
<name>A0A3D9F845_9SPHN</name>
<accession>A0A3D9F845</accession>
<sequence>MTVVAEDSEVMPRLEQLGATKPPLLDVIRAAVGGRRNATSYHPLSAGGLQSWIEGTAHLRRVFLPLGWEICRRDNIESVYNPKTGIKIVFQNADRAGDPLYDPIATSRKGAGSARAVELGQFELFAEDEERKEKEVAELTATTWILFVHADRDDVCAELSCPIAINDEQFDGFHERILLVQKGEWDGPDPLADDDEPPAEYEVNVSRKG</sequence>
<dbReference type="EMBL" id="QRDP01000007">
    <property type="protein sequence ID" value="RED12332.1"/>
    <property type="molecule type" value="Genomic_DNA"/>
</dbReference>
<organism evidence="2 3">
    <name type="scientific">Parasphingopyxis lamellibrachiae</name>
    <dbReference type="NCBI Taxonomy" id="680125"/>
    <lineage>
        <taxon>Bacteria</taxon>
        <taxon>Pseudomonadati</taxon>
        <taxon>Pseudomonadota</taxon>
        <taxon>Alphaproteobacteria</taxon>
        <taxon>Sphingomonadales</taxon>
        <taxon>Sphingomonadaceae</taxon>
        <taxon>Parasphingopyxis</taxon>
    </lineage>
</organism>
<comment type="caution">
    <text evidence="2">The sequence shown here is derived from an EMBL/GenBank/DDBJ whole genome shotgun (WGS) entry which is preliminary data.</text>
</comment>
<proteinExistence type="predicted"/>
<evidence type="ECO:0000313" key="2">
    <source>
        <dbReference type="EMBL" id="RED12332.1"/>
    </source>
</evidence>
<evidence type="ECO:0000256" key="1">
    <source>
        <dbReference type="SAM" id="MobiDB-lite"/>
    </source>
</evidence>
<keyword evidence="3" id="KW-1185">Reference proteome</keyword>
<dbReference type="Proteomes" id="UP000256310">
    <property type="component" value="Unassembled WGS sequence"/>
</dbReference>
<reference evidence="2 3" key="1">
    <citation type="submission" date="2018-07" db="EMBL/GenBank/DDBJ databases">
        <title>Genomic Encyclopedia of Type Strains, Phase IV (KMG-IV): sequencing the most valuable type-strain genomes for metagenomic binning, comparative biology and taxonomic classification.</title>
        <authorList>
            <person name="Goeker M."/>
        </authorList>
    </citation>
    <scope>NUCLEOTIDE SEQUENCE [LARGE SCALE GENOMIC DNA]</scope>
    <source>
        <strain evidence="2 3">DSM 26725</strain>
    </source>
</reference>
<feature type="region of interest" description="Disordered" evidence="1">
    <location>
        <begin position="184"/>
        <end position="209"/>
    </location>
</feature>